<name>A0A075NTM5_9ALTE</name>
<reference evidence="2 5" key="1">
    <citation type="submission" date="2014-06" db="EMBL/GenBank/DDBJ databases">
        <title>Genomes of Alteromonas australica, a world apart.</title>
        <authorList>
            <person name="Gonzaga A."/>
            <person name="Lopez-Perez M."/>
            <person name="Rodriguez-Valera F."/>
        </authorList>
    </citation>
    <scope>NUCLEOTIDE SEQUENCE [LARGE SCALE GENOMIC DNA]</scope>
    <source>
        <strain evidence="2 5">H 17</strain>
    </source>
</reference>
<dbReference type="InterPro" id="IPR036249">
    <property type="entry name" value="Thioredoxin-like_sf"/>
</dbReference>
<dbReference type="CDD" id="cd02970">
    <property type="entry name" value="PRX_like2"/>
    <property type="match status" value="1"/>
</dbReference>
<proteinExistence type="predicted"/>
<dbReference type="eggNOG" id="COG1225">
    <property type="taxonomic scope" value="Bacteria"/>
</dbReference>
<dbReference type="STRING" id="589873.EP12_04215"/>
<dbReference type="EMBL" id="DNAN01000715">
    <property type="protein sequence ID" value="HAW78113.1"/>
    <property type="molecule type" value="Genomic_DNA"/>
</dbReference>
<dbReference type="PATRIC" id="fig|589873.4.peg.904"/>
<dbReference type="Gene3D" id="3.40.30.10">
    <property type="entry name" value="Glutaredoxin"/>
    <property type="match status" value="1"/>
</dbReference>
<evidence type="ECO:0000313" key="6">
    <source>
        <dbReference type="Proteomes" id="UP000263517"/>
    </source>
</evidence>
<accession>A0A075NTM5</accession>
<dbReference type="KEGG" id="aal:EP13_04145"/>
<evidence type="ECO:0000259" key="1">
    <source>
        <dbReference type="PROSITE" id="PS51352"/>
    </source>
</evidence>
<dbReference type="InterPro" id="IPR000866">
    <property type="entry name" value="AhpC/TSA"/>
</dbReference>
<dbReference type="Proteomes" id="UP000056090">
    <property type="component" value="Chromosome"/>
</dbReference>
<dbReference type="RefSeq" id="WP_044056144.1">
    <property type="nucleotide sequence ID" value="NZ_CAJXAX010000028.1"/>
</dbReference>
<dbReference type="GO" id="GO:0004601">
    <property type="term" value="F:peroxidase activity"/>
    <property type="evidence" value="ECO:0007669"/>
    <property type="project" value="UniProtKB-KW"/>
</dbReference>
<evidence type="ECO:0000313" key="3">
    <source>
        <dbReference type="EMBL" id="HAW78113.1"/>
    </source>
</evidence>
<evidence type="ECO:0000313" key="7">
    <source>
        <dbReference type="Proteomes" id="UP000264779"/>
    </source>
</evidence>
<keyword evidence="2" id="KW-0560">Oxidoreductase</keyword>
<feature type="domain" description="Thioredoxin" evidence="1">
    <location>
        <begin position="6"/>
        <end position="165"/>
    </location>
</feature>
<dbReference type="EMBL" id="CP008849">
    <property type="protein sequence ID" value="AIF97954.1"/>
    <property type="molecule type" value="Genomic_DNA"/>
</dbReference>
<dbReference type="Proteomes" id="UP000263517">
    <property type="component" value="Unassembled WGS sequence"/>
</dbReference>
<keyword evidence="5" id="KW-1185">Reference proteome</keyword>
<dbReference type="Pfam" id="PF00578">
    <property type="entry name" value="AhpC-TSA"/>
    <property type="match status" value="1"/>
</dbReference>
<organism evidence="2 5">
    <name type="scientific">Alteromonas australica</name>
    <dbReference type="NCBI Taxonomy" id="589873"/>
    <lineage>
        <taxon>Bacteria</taxon>
        <taxon>Pseudomonadati</taxon>
        <taxon>Pseudomonadota</taxon>
        <taxon>Gammaproteobacteria</taxon>
        <taxon>Alteromonadales</taxon>
        <taxon>Alteromonadaceae</taxon>
        <taxon>Alteromonas/Salinimonas group</taxon>
        <taxon>Alteromonas</taxon>
    </lineage>
</organism>
<dbReference type="OrthoDB" id="9809746at2"/>
<dbReference type="GeneID" id="78254125"/>
<reference evidence="6 7" key="2">
    <citation type="journal article" date="2018" name="Nat. Biotechnol.">
        <title>A standardized bacterial taxonomy based on genome phylogeny substantially revises the tree of life.</title>
        <authorList>
            <person name="Parks D.H."/>
            <person name="Chuvochina M."/>
            <person name="Waite D.W."/>
            <person name="Rinke C."/>
            <person name="Skarshewski A."/>
            <person name="Chaumeil P.A."/>
            <person name="Hugenholtz P."/>
        </authorList>
    </citation>
    <scope>NUCLEOTIDE SEQUENCE [LARGE SCALE GENOMIC DNA]</scope>
    <source>
        <strain evidence="4">UBA11621</strain>
        <strain evidence="3">UBA11978</strain>
    </source>
</reference>
<sequence>MYTQKLHAGAKFPDIKATLTSGEEVSLSSKREECDWKMVVVYRGKHCPICTKYLNALEDFKGRLLEQNIDLIAVSADSKSQLDAHLDDLSISFPIAYGLTEDDMKALGLYISEPRSEKETDHNFAEPALFIINGEGRIQICEIANAPFVRPDLEQLVSGLAFIRDPENSYPVRGTRAY</sequence>
<dbReference type="EMBL" id="DONK01000124">
    <property type="protein sequence ID" value="HBU51305.1"/>
    <property type="molecule type" value="Genomic_DNA"/>
</dbReference>
<dbReference type="Proteomes" id="UP000264779">
    <property type="component" value="Unassembled WGS sequence"/>
</dbReference>
<dbReference type="SUPFAM" id="SSF52833">
    <property type="entry name" value="Thioredoxin-like"/>
    <property type="match status" value="1"/>
</dbReference>
<protein>
    <submittedName>
        <fullName evidence="3">AhpC/TSA family protein</fullName>
    </submittedName>
    <submittedName>
        <fullName evidence="2">Thioredoxin peroxidase</fullName>
    </submittedName>
</protein>
<dbReference type="KEGG" id="aaus:EP12_04215"/>
<gene>
    <name evidence="3" type="ORF">DCW74_20545</name>
    <name evidence="4" type="ORF">DEB45_08585</name>
    <name evidence="2" type="ORF">EP13_04145</name>
</gene>
<dbReference type="PROSITE" id="PS51352">
    <property type="entry name" value="THIOREDOXIN_2"/>
    <property type="match status" value="1"/>
</dbReference>
<evidence type="ECO:0000313" key="2">
    <source>
        <dbReference type="EMBL" id="AIF97954.1"/>
    </source>
</evidence>
<dbReference type="AlphaFoldDB" id="A0A075NTM5"/>
<dbReference type="InterPro" id="IPR013766">
    <property type="entry name" value="Thioredoxin_domain"/>
</dbReference>
<keyword evidence="2" id="KW-0575">Peroxidase</keyword>
<evidence type="ECO:0000313" key="4">
    <source>
        <dbReference type="EMBL" id="HBU51305.1"/>
    </source>
</evidence>
<evidence type="ECO:0000313" key="5">
    <source>
        <dbReference type="Proteomes" id="UP000056090"/>
    </source>
</evidence>